<dbReference type="SUPFAM" id="SSF53474">
    <property type="entry name" value="alpha/beta-Hydrolases"/>
    <property type="match status" value="1"/>
</dbReference>
<dbReference type="InterPro" id="IPR050266">
    <property type="entry name" value="AB_hydrolase_sf"/>
</dbReference>
<sequence length="352" mass="38867">MSQFPAPERHVLSLHTTLGSDPVELKCSTLYYPVSCAKDGLTLVFTHGLASHKEQYDPTITRLLSHAQTRATIRDIWVLDLPNHGQTALLNRPVLDARKAAGKAMCTTKDFALYLRAFLSTPSLESSTVVGIAHSGSCTLWIFALTSMPPSLTPFALIMVEPTLMFPSLTPTDPRSIHGAANVRGSLAKRDRWTDREALTRWLVGGKGVWRKWDKRVLSGYVRHGFEEANESNLGTGKKKSYVTPTLRKDEESPLYACTSHTVEPESLGRACRAVEEAGRGVHVIWADFEEFVSQAARKEILDAAEHRVVSQRTIKGAGHLIPQEKPDEFGEALVEILNEIANGPESTKAKM</sequence>
<accession>A0A0D0AIJ1</accession>
<reference evidence="3" key="2">
    <citation type="submission" date="2015-01" db="EMBL/GenBank/DDBJ databases">
        <title>Evolutionary Origins and Diversification of the Mycorrhizal Mutualists.</title>
        <authorList>
            <consortium name="DOE Joint Genome Institute"/>
            <consortium name="Mycorrhizal Genomics Consortium"/>
            <person name="Kohler A."/>
            <person name="Kuo A."/>
            <person name="Nagy L.G."/>
            <person name="Floudas D."/>
            <person name="Copeland A."/>
            <person name="Barry K.W."/>
            <person name="Cichocki N."/>
            <person name="Veneault-Fourrey C."/>
            <person name="LaButti K."/>
            <person name="Lindquist E.A."/>
            <person name="Lipzen A."/>
            <person name="Lundell T."/>
            <person name="Morin E."/>
            <person name="Murat C."/>
            <person name="Riley R."/>
            <person name="Ohm R."/>
            <person name="Sun H."/>
            <person name="Tunlid A."/>
            <person name="Henrissat B."/>
            <person name="Grigoriev I.V."/>
            <person name="Hibbett D.S."/>
            <person name="Martin F."/>
        </authorList>
    </citation>
    <scope>NUCLEOTIDE SEQUENCE [LARGE SCALE GENOMIC DNA]</scope>
    <source>
        <strain evidence="3">UH-Slu-Lm8-n1</strain>
    </source>
</reference>
<gene>
    <name evidence="2" type="ORF">CY34DRAFT_813203</name>
</gene>
<dbReference type="InterPro" id="IPR000073">
    <property type="entry name" value="AB_hydrolase_1"/>
</dbReference>
<reference evidence="2 3" key="1">
    <citation type="submission" date="2014-04" db="EMBL/GenBank/DDBJ databases">
        <authorList>
            <consortium name="DOE Joint Genome Institute"/>
            <person name="Kuo A."/>
            <person name="Ruytinx J."/>
            <person name="Rineau F."/>
            <person name="Colpaert J."/>
            <person name="Kohler A."/>
            <person name="Nagy L.G."/>
            <person name="Floudas D."/>
            <person name="Copeland A."/>
            <person name="Barry K.W."/>
            <person name="Cichocki N."/>
            <person name="Veneault-Fourrey C."/>
            <person name="LaButti K."/>
            <person name="Lindquist E.A."/>
            <person name="Lipzen A."/>
            <person name="Lundell T."/>
            <person name="Morin E."/>
            <person name="Murat C."/>
            <person name="Sun H."/>
            <person name="Tunlid A."/>
            <person name="Henrissat B."/>
            <person name="Grigoriev I.V."/>
            <person name="Hibbett D.S."/>
            <person name="Martin F."/>
            <person name="Nordberg H.P."/>
            <person name="Cantor M.N."/>
            <person name="Hua S.X."/>
        </authorList>
    </citation>
    <scope>NUCLEOTIDE SEQUENCE [LARGE SCALE GENOMIC DNA]</scope>
    <source>
        <strain evidence="2 3">UH-Slu-Lm8-n1</strain>
    </source>
</reference>
<evidence type="ECO:0000259" key="1">
    <source>
        <dbReference type="Pfam" id="PF12697"/>
    </source>
</evidence>
<dbReference type="EMBL" id="KN835820">
    <property type="protein sequence ID" value="KIK34042.1"/>
    <property type="molecule type" value="Genomic_DNA"/>
</dbReference>
<dbReference type="InterPro" id="IPR029058">
    <property type="entry name" value="AB_hydrolase_fold"/>
</dbReference>
<dbReference type="HOGENOM" id="CLU_032490_2_0_1"/>
<feature type="domain" description="AB hydrolase-1" evidence="1">
    <location>
        <begin position="43"/>
        <end position="331"/>
    </location>
</feature>
<protein>
    <submittedName>
        <fullName evidence="2">Unplaced genomic scaffold CY34scaffold_689, whole genome shotgun sequence</fullName>
    </submittedName>
</protein>
<evidence type="ECO:0000313" key="2">
    <source>
        <dbReference type="EMBL" id="KIK34042.1"/>
    </source>
</evidence>
<keyword evidence="3" id="KW-1185">Reference proteome</keyword>
<dbReference type="InParanoid" id="A0A0D0AIJ1"/>
<organism evidence="2 3">
    <name type="scientific">Suillus luteus UH-Slu-Lm8-n1</name>
    <dbReference type="NCBI Taxonomy" id="930992"/>
    <lineage>
        <taxon>Eukaryota</taxon>
        <taxon>Fungi</taxon>
        <taxon>Dikarya</taxon>
        <taxon>Basidiomycota</taxon>
        <taxon>Agaricomycotina</taxon>
        <taxon>Agaricomycetes</taxon>
        <taxon>Agaricomycetidae</taxon>
        <taxon>Boletales</taxon>
        <taxon>Suillineae</taxon>
        <taxon>Suillaceae</taxon>
        <taxon>Suillus</taxon>
    </lineage>
</organism>
<dbReference type="PANTHER" id="PTHR43798:SF33">
    <property type="entry name" value="HYDROLASE, PUTATIVE (AFU_ORTHOLOGUE AFUA_2G14860)-RELATED"/>
    <property type="match status" value="1"/>
</dbReference>
<name>A0A0D0AIJ1_9AGAM</name>
<dbReference type="OrthoDB" id="94039at2759"/>
<dbReference type="Gene3D" id="3.40.50.1820">
    <property type="entry name" value="alpha/beta hydrolase"/>
    <property type="match status" value="1"/>
</dbReference>
<dbReference type="Proteomes" id="UP000054485">
    <property type="component" value="Unassembled WGS sequence"/>
</dbReference>
<dbReference type="Pfam" id="PF12697">
    <property type="entry name" value="Abhydrolase_6"/>
    <property type="match status" value="1"/>
</dbReference>
<proteinExistence type="predicted"/>
<evidence type="ECO:0000313" key="3">
    <source>
        <dbReference type="Proteomes" id="UP000054485"/>
    </source>
</evidence>
<dbReference type="AlphaFoldDB" id="A0A0D0AIJ1"/>
<dbReference type="PANTHER" id="PTHR43798">
    <property type="entry name" value="MONOACYLGLYCEROL LIPASE"/>
    <property type="match status" value="1"/>
</dbReference>
<dbReference type="GO" id="GO:0016020">
    <property type="term" value="C:membrane"/>
    <property type="evidence" value="ECO:0007669"/>
    <property type="project" value="TreeGrafter"/>
</dbReference>